<feature type="domain" description="Nucleotidyl transferase" evidence="1">
    <location>
        <begin position="1"/>
        <end position="70"/>
    </location>
</feature>
<sequence>MCGGKGERLYPLTNDIPKPLVEIKNKPILSHIIEHLEKYNMTDLIILTGYKSDKIAFYINQNHYSNNIRIIDSGDVDIIRRIQDSLPFIDGDFMVLYDDTISN</sequence>
<dbReference type="Gene3D" id="3.90.550.10">
    <property type="entry name" value="Spore Coat Polysaccharide Biosynthesis Protein SpsA, Chain A"/>
    <property type="match status" value="1"/>
</dbReference>
<gene>
    <name evidence="2" type="ORF">METZ01_LOCUS392236</name>
</gene>
<dbReference type="Pfam" id="PF00483">
    <property type="entry name" value="NTP_transferase"/>
    <property type="match status" value="1"/>
</dbReference>
<accession>A0A382UYP2</accession>
<dbReference type="PANTHER" id="PTHR47183:SF2">
    <property type="entry name" value="GLUCOSE-1-PHOSPHATE CYTIDYLYLTRANSFERASE-RELATED"/>
    <property type="match status" value="1"/>
</dbReference>
<dbReference type="InterPro" id="IPR005835">
    <property type="entry name" value="NTP_transferase_dom"/>
</dbReference>
<evidence type="ECO:0000313" key="2">
    <source>
        <dbReference type="EMBL" id="SVD39382.1"/>
    </source>
</evidence>
<proteinExistence type="predicted"/>
<dbReference type="InterPro" id="IPR029044">
    <property type="entry name" value="Nucleotide-diphossugar_trans"/>
</dbReference>
<reference evidence="2" key="1">
    <citation type="submission" date="2018-05" db="EMBL/GenBank/DDBJ databases">
        <authorList>
            <person name="Lanie J.A."/>
            <person name="Ng W.-L."/>
            <person name="Kazmierczak K.M."/>
            <person name="Andrzejewski T.M."/>
            <person name="Davidsen T.M."/>
            <person name="Wayne K.J."/>
            <person name="Tettelin H."/>
            <person name="Glass J.I."/>
            <person name="Rusch D."/>
            <person name="Podicherti R."/>
            <person name="Tsui H.-C.T."/>
            <person name="Winkler M.E."/>
        </authorList>
    </citation>
    <scope>NUCLEOTIDE SEQUENCE</scope>
</reference>
<dbReference type="AlphaFoldDB" id="A0A382UYP2"/>
<dbReference type="SUPFAM" id="SSF53448">
    <property type="entry name" value="Nucleotide-diphospho-sugar transferases"/>
    <property type="match status" value="1"/>
</dbReference>
<evidence type="ECO:0000259" key="1">
    <source>
        <dbReference type="Pfam" id="PF00483"/>
    </source>
</evidence>
<name>A0A382UYP2_9ZZZZ</name>
<protein>
    <recommendedName>
        <fullName evidence="1">Nucleotidyl transferase domain-containing protein</fullName>
    </recommendedName>
</protein>
<dbReference type="GO" id="GO:0047343">
    <property type="term" value="F:glucose-1-phosphate cytidylyltransferase activity"/>
    <property type="evidence" value="ECO:0007669"/>
    <property type="project" value="InterPro"/>
</dbReference>
<dbReference type="PANTHER" id="PTHR47183">
    <property type="entry name" value="GLUCOSE-1-PHOSPHATE CYTIDYLYLTRANSFERASE-RELATED"/>
    <property type="match status" value="1"/>
</dbReference>
<dbReference type="InterPro" id="IPR013446">
    <property type="entry name" value="G1P_cyt_trans-like"/>
</dbReference>
<feature type="non-terminal residue" evidence="2">
    <location>
        <position position="103"/>
    </location>
</feature>
<organism evidence="2">
    <name type="scientific">marine metagenome</name>
    <dbReference type="NCBI Taxonomy" id="408172"/>
    <lineage>
        <taxon>unclassified sequences</taxon>
        <taxon>metagenomes</taxon>
        <taxon>ecological metagenomes</taxon>
    </lineage>
</organism>
<dbReference type="EMBL" id="UINC01147831">
    <property type="protein sequence ID" value="SVD39382.1"/>
    <property type="molecule type" value="Genomic_DNA"/>
</dbReference>